<dbReference type="AlphaFoldDB" id="A0AAE1M4R0"/>
<gene>
    <name evidence="9" type="ORF">QN277_010934</name>
</gene>
<evidence type="ECO:0000256" key="3">
    <source>
        <dbReference type="ARBA" id="ARBA00022692"/>
    </source>
</evidence>
<keyword evidence="3 6" id="KW-0812">Transmembrane</keyword>
<evidence type="ECO:0000259" key="8">
    <source>
        <dbReference type="Pfam" id="PF00892"/>
    </source>
</evidence>
<keyword evidence="4 6" id="KW-1133">Transmembrane helix</keyword>
<keyword evidence="5 6" id="KW-0472">Membrane</keyword>
<accession>A0AAE1M4R0</accession>
<feature type="transmembrane region" description="Helical" evidence="6">
    <location>
        <begin position="82"/>
        <end position="104"/>
    </location>
</feature>
<feature type="transmembrane region" description="Helical" evidence="6">
    <location>
        <begin position="285"/>
        <end position="304"/>
    </location>
</feature>
<proteinExistence type="inferred from homology"/>
<dbReference type="Proteomes" id="UP001293593">
    <property type="component" value="Unassembled WGS sequence"/>
</dbReference>
<evidence type="ECO:0000256" key="5">
    <source>
        <dbReference type="ARBA" id="ARBA00023136"/>
    </source>
</evidence>
<evidence type="ECO:0000256" key="2">
    <source>
        <dbReference type="ARBA" id="ARBA00007635"/>
    </source>
</evidence>
<name>A0AAE1M4R0_9FABA</name>
<dbReference type="EMBL" id="JAWXYG010000018">
    <property type="protein sequence ID" value="KAK4253117.1"/>
    <property type="molecule type" value="Genomic_DNA"/>
</dbReference>
<sequence length="353" mass="38806">MRSSLRCVARNKAYVLMTICQIIGAGFSLFSKAAIAKGMNPFVFIVYRQAFAVVSLCPFAFFDRLTLAANLFCASLNYVSATLAAAFTNIIPAVTFILAVLFRVESVSIKEMYGKAKIMGTILSICGAIVFGLVKGPPIVSSSNDQNGSHNSFTAPHSKGDQIKGVFLMLASNVTMALWFILQGFVVKKYPAKLRFTAIQCLCCCMQTAVLAVILERDPSAWKLGWNINLLAVAYCGVIVTAISYWFTLMVIEEKGAVFPTLFTPLALILTAVFSAFVWQETLHWGSIGGMILLVSGLYAVLWGKNKESKKERRSNETENTRRQSKEDNNNDTTTMDIPTQNEPMSSMVPSTR</sequence>
<feature type="transmembrane region" description="Helical" evidence="6">
    <location>
        <begin position="116"/>
        <end position="134"/>
    </location>
</feature>
<reference evidence="9" key="1">
    <citation type="submission" date="2023-10" db="EMBL/GenBank/DDBJ databases">
        <title>Chromosome-level genome of the transformable northern wattle, Acacia crassicarpa.</title>
        <authorList>
            <person name="Massaro I."/>
            <person name="Sinha N.R."/>
            <person name="Poethig S."/>
            <person name="Leichty A.R."/>
        </authorList>
    </citation>
    <scope>NUCLEOTIDE SEQUENCE</scope>
    <source>
        <strain evidence="9">Acra3RX</strain>
        <tissue evidence="9">Leaf</tissue>
    </source>
</reference>
<dbReference type="PANTHER" id="PTHR31218">
    <property type="entry name" value="WAT1-RELATED PROTEIN"/>
    <property type="match status" value="1"/>
</dbReference>
<feature type="transmembrane region" description="Helical" evidence="6">
    <location>
        <begin position="259"/>
        <end position="279"/>
    </location>
</feature>
<feature type="domain" description="EamA" evidence="8">
    <location>
        <begin position="164"/>
        <end position="302"/>
    </location>
</feature>
<feature type="region of interest" description="Disordered" evidence="7">
    <location>
        <begin position="309"/>
        <end position="353"/>
    </location>
</feature>
<comment type="caution">
    <text evidence="9">The sequence shown here is derived from an EMBL/GenBank/DDBJ whole genome shotgun (WGS) entry which is preliminary data.</text>
</comment>
<evidence type="ECO:0000256" key="6">
    <source>
        <dbReference type="RuleBase" id="RU363077"/>
    </source>
</evidence>
<feature type="compositionally biased region" description="Polar residues" evidence="7">
    <location>
        <begin position="331"/>
        <end position="353"/>
    </location>
</feature>
<feature type="transmembrane region" description="Helical" evidence="6">
    <location>
        <begin position="12"/>
        <end position="30"/>
    </location>
</feature>
<comment type="similarity">
    <text evidence="2 6">Belongs to the drug/metabolite transporter (DMT) superfamily. Plant drug/metabolite exporter (P-DME) (TC 2.A.7.4) family.</text>
</comment>
<keyword evidence="10" id="KW-1185">Reference proteome</keyword>
<organism evidence="9 10">
    <name type="scientific">Acacia crassicarpa</name>
    <name type="common">northern wattle</name>
    <dbReference type="NCBI Taxonomy" id="499986"/>
    <lineage>
        <taxon>Eukaryota</taxon>
        <taxon>Viridiplantae</taxon>
        <taxon>Streptophyta</taxon>
        <taxon>Embryophyta</taxon>
        <taxon>Tracheophyta</taxon>
        <taxon>Spermatophyta</taxon>
        <taxon>Magnoliopsida</taxon>
        <taxon>eudicotyledons</taxon>
        <taxon>Gunneridae</taxon>
        <taxon>Pentapetalae</taxon>
        <taxon>rosids</taxon>
        <taxon>fabids</taxon>
        <taxon>Fabales</taxon>
        <taxon>Fabaceae</taxon>
        <taxon>Caesalpinioideae</taxon>
        <taxon>mimosoid clade</taxon>
        <taxon>Acacieae</taxon>
        <taxon>Acacia</taxon>
    </lineage>
</organism>
<dbReference type="InterPro" id="IPR000620">
    <property type="entry name" value="EamA_dom"/>
</dbReference>
<dbReference type="InterPro" id="IPR030184">
    <property type="entry name" value="WAT1-related"/>
</dbReference>
<comment type="subcellular location">
    <subcellularLocation>
        <location evidence="1 6">Membrane</location>
        <topology evidence="1 6">Multi-pass membrane protein</topology>
    </subcellularLocation>
</comment>
<feature type="transmembrane region" description="Helical" evidence="6">
    <location>
        <begin position="226"/>
        <end position="247"/>
    </location>
</feature>
<evidence type="ECO:0000313" key="9">
    <source>
        <dbReference type="EMBL" id="KAK4253117.1"/>
    </source>
</evidence>
<evidence type="ECO:0000256" key="1">
    <source>
        <dbReference type="ARBA" id="ARBA00004141"/>
    </source>
</evidence>
<feature type="transmembrane region" description="Helical" evidence="6">
    <location>
        <begin position="166"/>
        <end position="187"/>
    </location>
</feature>
<protein>
    <recommendedName>
        <fullName evidence="6">WAT1-related protein</fullName>
    </recommendedName>
</protein>
<feature type="compositionally biased region" description="Basic and acidic residues" evidence="7">
    <location>
        <begin position="309"/>
        <end position="329"/>
    </location>
</feature>
<evidence type="ECO:0000256" key="7">
    <source>
        <dbReference type="SAM" id="MobiDB-lite"/>
    </source>
</evidence>
<dbReference type="SUPFAM" id="SSF103481">
    <property type="entry name" value="Multidrug resistance efflux transporter EmrE"/>
    <property type="match status" value="2"/>
</dbReference>
<evidence type="ECO:0000313" key="10">
    <source>
        <dbReference type="Proteomes" id="UP001293593"/>
    </source>
</evidence>
<dbReference type="InterPro" id="IPR037185">
    <property type="entry name" value="EmrE-like"/>
</dbReference>
<dbReference type="GO" id="GO:0016020">
    <property type="term" value="C:membrane"/>
    <property type="evidence" value="ECO:0007669"/>
    <property type="project" value="UniProtKB-SubCell"/>
</dbReference>
<feature type="transmembrane region" description="Helical" evidence="6">
    <location>
        <begin position="194"/>
        <end position="214"/>
    </location>
</feature>
<dbReference type="Pfam" id="PF00892">
    <property type="entry name" value="EamA"/>
    <property type="match status" value="1"/>
</dbReference>
<evidence type="ECO:0000256" key="4">
    <source>
        <dbReference type="ARBA" id="ARBA00022989"/>
    </source>
</evidence>
<dbReference type="GO" id="GO:0022857">
    <property type="term" value="F:transmembrane transporter activity"/>
    <property type="evidence" value="ECO:0007669"/>
    <property type="project" value="InterPro"/>
</dbReference>